<dbReference type="Pfam" id="PF00440">
    <property type="entry name" value="TetR_N"/>
    <property type="match status" value="1"/>
</dbReference>
<keyword evidence="1 2" id="KW-0238">DNA-binding</keyword>
<dbReference type="PROSITE" id="PS50977">
    <property type="entry name" value="HTH_TETR_2"/>
    <property type="match status" value="1"/>
</dbReference>
<sequence length="207" mass="23711">MARIVKNAAERRAEIIAAAKELFQTQEYDKVTMQELMERLHIAKGTIYHYFSSKEDLLESVVEDIIDEELRKKEAFMASYKGRKMNAMHKLQLLITSGRVAEDHEHILDMLHHPSNIRMHARQLGRFLTKLAPMYAEIIAEGCEQGVFTTEHPLECAEFMLAGAQFLTDVGFYPWSDEQLTRRMAALPALLESLLHAPDGSFDFLAE</sequence>
<dbReference type="Gene3D" id="1.10.357.10">
    <property type="entry name" value="Tetracycline Repressor, domain 2"/>
    <property type="match status" value="1"/>
</dbReference>
<organism evidence="4 5">
    <name type="scientific">candidate division KSB3 bacterium</name>
    <dbReference type="NCBI Taxonomy" id="2044937"/>
    <lineage>
        <taxon>Bacteria</taxon>
        <taxon>candidate division KSB3</taxon>
    </lineage>
</organism>
<protein>
    <submittedName>
        <fullName evidence="4">TetR family transcriptional regulator</fullName>
    </submittedName>
</protein>
<dbReference type="AlphaFoldDB" id="A0A9D5Q6Y5"/>
<dbReference type="Proteomes" id="UP000649604">
    <property type="component" value="Unassembled WGS sequence"/>
</dbReference>
<evidence type="ECO:0000313" key="5">
    <source>
        <dbReference type="Proteomes" id="UP000649604"/>
    </source>
</evidence>
<dbReference type="InterPro" id="IPR050624">
    <property type="entry name" value="HTH-type_Tx_Regulator"/>
</dbReference>
<comment type="caution">
    <text evidence="4">The sequence shown here is derived from an EMBL/GenBank/DDBJ whole genome shotgun (WGS) entry which is preliminary data.</text>
</comment>
<evidence type="ECO:0000259" key="3">
    <source>
        <dbReference type="PROSITE" id="PS50977"/>
    </source>
</evidence>
<reference evidence="4" key="1">
    <citation type="submission" date="2019-11" db="EMBL/GenBank/DDBJ databases">
        <title>Microbial mats filling the niche in hypersaline microbial mats.</title>
        <authorList>
            <person name="Wong H.L."/>
            <person name="Macleod F.I."/>
            <person name="White R.A. III"/>
            <person name="Burns B.P."/>
        </authorList>
    </citation>
    <scope>NUCLEOTIDE SEQUENCE</scope>
    <source>
        <strain evidence="4">Rbin_158</strain>
    </source>
</reference>
<dbReference type="PANTHER" id="PTHR43479">
    <property type="entry name" value="ACREF/ENVCD OPERON REPRESSOR-RELATED"/>
    <property type="match status" value="1"/>
</dbReference>
<accession>A0A9D5Q6Y5</accession>
<feature type="domain" description="HTH tetR-type" evidence="3">
    <location>
        <begin position="9"/>
        <end position="69"/>
    </location>
</feature>
<dbReference type="PRINTS" id="PR00455">
    <property type="entry name" value="HTHTETR"/>
</dbReference>
<dbReference type="Pfam" id="PF21303">
    <property type="entry name" value="TetR_C_39"/>
    <property type="match status" value="1"/>
</dbReference>
<evidence type="ECO:0000256" key="2">
    <source>
        <dbReference type="PROSITE-ProRule" id="PRU00335"/>
    </source>
</evidence>
<feature type="DNA-binding region" description="H-T-H motif" evidence="2">
    <location>
        <begin position="32"/>
        <end position="51"/>
    </location>
</feature>
<proteinExistence type="predicted"/>
<dbReference type="InterPro" id="IPR009057">
    <property type="entry name" value="Homeodomain-like_sf"/>
</dbReference>
<evidence type="ECO:0000313" key="4">
    <source>
        <dbReference type="EMBL" id="MBD3325858.1"/>
    </source>
</evidence>
<dbReference type="GO" id="GO:0003677">
    <property type="term" value="F:DNA binding"/>
    <property type="evidence" value="ECO:0007669"/>
    <property type="project" value="UniProtKB-UniRule"/>
</dbReference>
<dbReference type="SUPFAM" id="SSF46689">
    <property type="entry name" value="Homeodomain-like"/>
    <property type="match status" value="1"/>
</dbReference>
<name>A0A9D5Q6Y5_9BACT</name>
<dbReference type="InterPro" id="IPR049149">
    <property type="entry name" value="TetR/AcrR_C"/>
</dbReference>
<gene>
    <name evidence="4" type="ORF">GF339_14830</name>
</gene>
<dbReference type="PANTHER" id="PTHR43479:SF11">
    <property type="entry name" value="ACREF_ENVCD OPERON REPRESSOR-RELATED"/>
    <property type="match status" value="1"/>
</dbReference>
<dbReference type="InterPro" id="IPR001647">
    <property type="entry name" value="HTH_TetR"/>
</dbReference>
<evidence type="ECO:0000256" key="1">
    <source>
        <dbReference type="ARBA" id="ARBA00023125"/>
    </source>
</evidence>
<dbReference type="EMBL" id="WJJP01000483">
    <property type="protein sequence ID" value="MBD3325858.1"/>
    <property type="molecule type" value="Genomic_DNA"/>
</dbReference>